<keyword evidence="8" id="KW-1185">Reference proteome</keyword>
<dbReference type="InterPro" id="IPR002252">
    <property type="entry name" value="Glyco_hydro_36"/>
</dbReference>
<reference evidence="7 8" key="1">
    <citation type="submission" date="2016-10" db="EMBL/GenBank/DDBJ databases">
        <authorList>
            <person name="de Groot N.N."/>
        </authorList>
    </citation>
    <scope>NUCLEOTIDE SEQUENCE [LARGE SCALE GENOMIC DNA]</scope>
    <source>
        <strain evidence="7 8">KHGC13</strain>
    </source>
</reference>
<comment type="catalytic activity">
    <reaction evidence="1">
        <text>Hydrolysis of terminal, non-reducing alpha-D-galactose residues in alpha-D-galactosides, including galactose oligosaccharides, galactomannans and galactolipids.</text>
        <dbReference type="EC" id="3.2.1.22"/>
    </reaction>
</comment>
<dbReference type="Pfam" id="PF16874">
    <property type="entry name" value="Glyco_hydro_36C"/>
    <property type="match status" value="1"/>
</dbReference>
<feature type="domain" description="Glycosyl hydrolase family 36 N-terminal" evidence="6">
    <location>
        <begin position="26"/>
        <end position="294"/>
    </location>
</feature>
<dbReference type="EMBL" id="FPBT01000002">
    <property type="protein sequence ID" value="SFU34130.1"/>
    <property type="molecule type" value="Genomic_DNA"/>
</dbReference>
<evidence type="ECO:0000259" key="5">
    <source>
        <dbReference type="Pfam" id="PF16874"/>
    </source>
</evidence>
<keyword evidence="3" id="KW-0378">Hydrolase</keyword>
<evidence type="ECO:0000256" key="4">
    <source>
        <dbReference type="ARBA" id="ARBA00023295"/>
    </source>
</evidence>
<dbReference type="RefSeq" id="WP_090469709.1">
    <property type="nucleotide sequence ID" value="NZ_FOWF01000001.1"/>
</dbReference>
<dbReference type="Pfam" id="PF16875">
    <property type="entry name" value="Glyco_hydro_36N"/>
    <property type="match status" value="1"/>
</dbReference>
<dbReference type="Gene3D" id="3.20.20.70">
    <property type="entry name" value="Aldolase class I"/>
    <property type="match status" value="1"/>
</dbReference>
<dbReference type="InterPro" id="IPR013785">
    <property type="entry name" value="Aldolase_TIM"/>
</dbReference>
<dbReference type="InterPro" id="IPR017853">
    <property type="entry name" value="GH"/>
</dbReference>
<evidence type="ECO:0000256" key="1">
    <source>
        <dbReference type="ARBA" id="ARBA00001255"/>
    </source>
</evidence>
<dbReference type="GO" id="GO:0004557">
    <property type="term" value="F:alpha-galactosidase activity"/>
    <property type="evidence" value="ECO:0007669"/>
    <property type="project" value="UniProtKB-EC"/>
</dbReference>
<dbReference type="CDD" id="cd14791">
    <property type="entry name" value="GH36"/>
    <property type="match status" value="1"/>
</dbReference>
<dbReference type="InterPro" id="IPR038417">
    <property type="entry name" value="Alpga-gal_N_sf"/>
</dbReference>
<dbReference type="Pfam" id="PF02065">
    <property type="entry name" value="Melibiase"/>
    <property type="match status" value="1"/>
</dbReference>
<evidence type="ECO:0000256" key="2">
    <source>
        <dbReference type="ARBA" id="ARBA00012755"/>
    </source>
</evidence>
<keyword evidence="4" id="KW-0326">Glycosidase</keyword>
<dbReference type="PANTHER" id="PTHR43053">
    <property type="entry name" value="GLYCOSIDASE FAMILY 31"/>
    <property type="match status" value="1"/>
</dbReference>
<dbReference type="OrthoDB" id="9758822at2"/>
<protein>
    <recommendedName>
        <fullName evidence="2">alpha-galactosidase</fullName>
        <ecNumber evidence="2">3.2.1.22</ecNumber>
    </recommendedName>
</protein>
<dbReference type="SUPFAM" id="SSF51445">
    <property type="entry name" value="(Trans)glycosidases"/>
    <property type="match status" value="1"/>
</dbReference>
<organism evidence="7 8">
    <name type="scientific">Eubacterium pyruvativorans</name>
    <dbReference type="NCBI Taxonomy" id="155865"/>
    <lineage>
        <taxon>Bacteria</taxon>
        <taxon>Bacillati</taxon>
        <taxon>Bacillota</taxon>
        <taxon>Clostridia</taxon>
        <taxon>Eubacteriales</taxon>
        <taxon>Eubacteriaceae</taxon>
        <taxon>Eubacterium</taxon>
    </lineage>
</organism>
<dbReference type="InterPro" id="IPR031704">
    <property type="entry name" value="Glyco_hydro_36_N"/>
</dbReference>
<evidence type="ECO:0000313" key="8">
    <source>
        <dbReference type="Proteomes" id="UP000198817"/>
    </source>
</evidence>
<accession>A0A1I7FD44</accession>
<evidence type="ECO:0000256" key="3">
    <source>
        <dbReference type="ARBA" id="ARBA00022801"/>
    </source>
</evidence>
<proteinExistence type="predicted"/>
<gene>
    <name evidence="7" type="ORF">SAMN05216508_10267</name>
</gene>
<dbReference type="STRING" id="155865.SAMN05216515_101100"/>
<dbReference type="GO" id="GO:0016052">
    <property type="term" value="P:carbohydrate catabolic process"/>
    <property type="evidence" value="ECO:0007669"/>
    <property type="project" value="InterPro"/>
</dbReference>
<feature type="domain" description="Glycosyl hydrolase family 36 C-terminal" evidence="5">
    <location>
        <begin position="679"/>
        <end position="786"/>
    </location>
</feature>
<dbReference type="InterPro" id="IPR031705">
    <property type="entry name" value="Glyco_hydro_36_C"/>
</dbReference>
<dbReference type="FunFam" id="3.20.20.70:FF:000118">
    <property type="entry name" value="Alpha-galactosidase"/>
    <property type="match status" value="1"/>
</dbReference>
<evidence type="ECO:0000313" key="7">
    <source>
        <dbReference type="EMBL" id="SFU34130.1"/>
    </source>
</evidence>
<dbReference type="PRINTS" id="PR00743">
    <property type="entry name" value="GLHYDRLASE36"/>
</dbReference>
<dbReference type="Gene3D" id="2.60.40.1180">
    <property type="entry name" value="Golgi alpha-mannosidase II"/>
    <property type="match status" value="1"/>
</dbReference>
<sequence length="824" mass="93099">MIQTTDNCFVLCTDHTTYAFHVLPPGHLEHLYYGPRIRTDHPEDLSPLIRTPVFPSGNTNVYSEEYSNYSLEDLALEMSADGKGDIRAPFLALTHGDGSSTSDFLYRSFAVTEGVRPMHSLPQAGMTKENRFRSSDGSIETLTVTLQDAEYELDLDLIWTVFPDCDVITRRAVLRNESSDPVTIRQIASLQIDFPDPDYTVSTFTGGWASEMERTDFHPVPSARIENASFTGTSSSRANPFLMLSARGAGETWGRVYGFNLVYSGNHAEVLETSRSGILRLRTGINPRGFRWLLPPGDFFETPEAMMTCSGEGAGGMSRNMHRFIRQYILPPAWRSRPRPVLLNTWEADYFNVSERTVLRQAKLAKKAGIELLVIDDGWFGHREDDTSSLGDWTVNRKKFPGGLRPLSEKLRRMGLELGIWTEPEMISRDSDLFRQHPDWALRIPGHPHSEGRRQMILDLTRSDVQEYLIETISHLLRSARISYVKWDMNRTFSDIYSRSLPADRQGEVLHRYMIGLYRCLDILTRRFPEILFEGCAAGGNRADPGMLCYFPQIWGSDNTDPLCRTVIQQGYSYGYPLSCISAHVSASPNHQTLRRSPLHARFAAAAFGLMGYELNLPDLTGEERNEIEEQIRFYKEWRDVFFQGDFYRTAPAPSPAGPGTRCPAESAGILSPVSSNYVQWTVVSEDRLRAVHLVFQKRTIPNHQPLRMTPRGLDPEKRYRVRNLPVKYDIRNFGTLVNTASPVHIRPGSLAERTAARFVKLPGEREDLTCGGDVLLQAGMKLAPGFAGVGLSDQVRIFLDCDARLYLIEAADDREEAAENNEK</sequence>
<dbReference type="EC" id="3.2.1.22" evidence="2"/>
<dbReference type="InterPro" id="IPR013780">
    <property type="entry name" value="Glyco_hydro_b"/>
</dbReference>
<dbReference type="InterPro" id="IPR050985">
    <property type="entry name" value="Alpha-glycosidase_related"/>
</dbReference>
<dbReference type="AlphaFoldDB" id="A0A1I7FD44"/>
<dbReference type="Gene3D" id="2.70.98.60">
    <property type="entry name" value="alpha-galactosidase from lactobacil brevis"/>
    <property type="match status" value="1"/>
</dbReference>
<dbReference type="Proteomes" id="UP000198817">
    <property type="component" value="Unassembled WGS sequence"/>
</dbReference>
<name>A0A1I7FD44_9FIRM</name>
<dbReference type="PANTHER" id="PTHR43053:SF3">
    <property type="entry name" value="ALPHA-GALACTOSIDASE C-RELATED"/>
    <property type="match status" value="1"/>
</dbReference>
<evidence type="ECO:0000259" key="6">
    <source>
        <dbReference type="Pfam" id="PF16875"/>
    </source>
</evidence>